<dbReference type="AlphaFoldDB" id="A0AAN9R268"/>
<dbReference type="Proteomes" id="UP001367508">
    <property type="component" value="Unassembled WGS sequence"/>
</dbReference>
<reference evidence="2 3" key="1">
    <citation type="submission" date="2024-01" db="EMBL/GenBank/DDBJ databases">
        <title>The genomes of 5 underutilized Papilionoideae crops provide insights into root nodulation and disease resistanc.</title>
        <authorList>
            <person name="Jiang F."/>
        </authorList>
    </citation>
    <scope>NUCLEOTIDE SEQUENCE [LARGE SCALE GENOMIC DNA]</scope>
    <source>
        <strain evidence="2">LVBAO_FW01</strain>
        <tissue evidence="2">Leaves</tissue>
    </source>
</reference>
<sequence length="94" mass="10404">MVTQTTKPTSSFLLMVAILILCFVSSKAKLQNLQHPPKADGSLSFLVVGDWGRTGQYNQFLVASQECMIQPLKNHSPKSTQHLACRRNGTTWNG</sequence>
<evidence type="ECO:0000256" key="1">
    <source>
        <dbReference type="SAM" id="SignalP"/>
    </source>
</evidence>
<name>A0AAN9R268_CANGL</name>
<accession>A0AAN9R268</accession>
<feature type="signal peptide" evidence="1">
    <location>
        <begin position="1"/>
        <end position="28"/>
    </location>
</feature>
<evidence type="ECO:0000313" key="3">
    <source>
        <dbReference type="Proteomes" id="UP001367508"/>
    </source>
</evidence>
<evidence type="ECO:0000313" key="2">
    <source>
        <dbReference type="EMBL" id="KAK7359510.1"/>
    </source>
</evidence>
<proteinExistence type="predicted"/>
<keyword evidence="1" id="KW-0732">Signal</keyword>
<gene>
    <name evidence="2" type="ORF">VNO77_01471</name>
</gene>
<feature type="chain" id="PRO_5043014159" evidence="1">
    <location>
        <begin position="29"/>
        <end position="94"/>
    </location>
</feature>
<organism evidence="2 3">
    <name type="scientific">Canavalia gladiata</name>
    <name type="common">Sword bean</name>
    <name type="synonym">Dolichos gladiatus</name>
    <dbReference type="NCBI Taxonomy" id="3824"/>
    <lineage>
        <taxon>Eukaryota</taxon>
        <taxon>Viridiplantae</taxon>
        <taxon>Streptophyta</taxon>
        <taxon>Embryophyta</taxon>
        <taxon>Tracheophyta</taxon>
        <taxon>Spermatophyta</taxon>
        <taxon>Magnoliopsida</taxon>
        <taxon>eudicotyledons</taxon>
        <taxon>Gunneridae</taxon>
        <taxon>Pentapetalae</taxon>
        <taxon>rosids</taxon>
        <taxon>fabids</taxon>
        <taxon>Fabales</taxon>
        <taxon>Fabaceae</taxon>
        <taxon>Papilionoideae</taxon>
        <taxon>50 kb inversion clade</taxon>
        <taxon>NPAAA clade</taxon>
        <taxon>indigoferoid/millettioid clade</taxon>
        <taxon>Phaseoleae</taxon>
        <taxon>Canavalia</taxon>
    </lineage>
</organism>
<comment type="caution">
    <text evidence="2">The sequence shown here is derived from an EMBL/GenBank/DDBJ whole genome shotgun (WGS) entry which is preliminary data.</text>
</comment>
<dbReference type="EMBL" id="JAYMYQ010000001">
    <property type="protein sequence ID" value="KAK7359510.1"/>
    <property type="molecule type" value="Genomic_DNA"/>
</dbReference>
<protein>
    <submittedName>
        <fullName evidence="2">Uncharacterized protein</fullName>
    </submittedName>
</protein>
<keyword evidence="3" id="KW-1185">Reference proteome</keyword>